<reference evidence="1" key="1">
    <citation type="submission" date="2022-03" db="EMBL/GenBank/DDBJ databases">
        <authorList>
            <person name="Lindestad O."/>
        </authorList>
    </citation>
    <scope>NUCLEOTIDE SEQUENCE</scope>
</reference>
<sequence>MEGSNTAAEAHQYVGPFRLEKTLGKGQTGLEEYRAAILLGSPPARLGPRLRRMSELVDGHKPSVVT</sequence>
<gene>
    <name evidence="1" type="primary">jg23140</name>
    <name evidence="1" type="ORF">PAEG_LOCUS23265</name>
</gene>
<dbReference type="EMBL" id="CAKXAJ010026136">
    <property type="protein sequence ID" value="CAH2258122.1"/>
    <property type="molecule type" value="Genomic_DNA"/>
</dbReference>
<evidence type="ECO:0000313" key="1">
    <source>
        <dbReference type="EMBL" id="CAH2258122.1"/>
    </source>
</evidence>
<organism evidence="1 2">
    <name type="scientific">Pararge aegeria aegeria</name>
    <dbReference type="NCBI Taxonomy" id="348720"/>
    <lineage>
        <taxon>Eukaryota</taxon>
        <taxon>Metazoa</taxon>
        <taxon>Ecdysozoa</taxon>
        <taxon>Arthropoda</taxon>
        <taxon>Hexapoda</taxon>
        <taxon>Insecta</taxon>
        <taxon>Pterygota</taxon>
        <taxon>Neoptera</taxon>
        <taxon>Endopterygota</taxon>
        <taxon>Lepidoptera</taxon>
        <taxon>Glossata</taxon>
        <taxon>Ditrysia</taxon>
        <taxon>Papilionoidea</taxon>
        <taxon>Nymphalidae</taxon>
        <taxon>Satyrinae</taxon>
        <taxon>Satyrini</taxon>
        <taxon>Parargina</taxon>
        <taxon>Pararge</taxon>
    </lineage>
</organism>
<dbReference type="AlphaFoldDB" id="A0A8S4SHS0"/>
<dbReference type="Proteomes" id="UP000838756">
    <property type="component" value="Unassembled WGS sequence"/>
</dbReference>
<name>A0A8S4SHS0_9NEOP</name>
<comment type="caution">
    <text evidence="1">The sequence shown here is derived from an EMBL/GenBank/DDBJ whole genome shotgun (WGS) entry which is preliminary data.</text>
</comment>
<accession>A0A8S4SHS0</accession>
<protein>
    <submittedName>
        <fullName evidence="1">Jg23140 protein</fullName>
    </submittedName>
</protein>
<proteinExistence type="predicted"/>
<dbReference type="OrthoDB" id="7201987at2759"/>
<keyword evidence="2" id="KW-1185">Reference proteome</keyword>
<evidence type="ECO:0000313" key="2">
    <source>
        <dbReference type="Proteomes" id="UP000838756"/>
    </source>
</evidence>